<dbReference type="PANTHER" id="PTHR21011">
    <property type="entry name" value="MITOCHONDRIAL 28S RIBOSOMAL PROTEIN S6"/>
    <property type="match status" value="1"/>
</dbReference>
<name>A0A2S5BC18_9BASI</name>
<comment type="similarity">
    <text evidence="1">Belongs to the bacterial ribosomal protein bS6 family.</text>
</comment>
<dbReference type="GO" id="GO:0070181">
    <property type="term" value="F:small ribosomal subunit rRNA binding"/>
    <property type="evidence" value="ECO:0007669"/>
    <property type="project" value="TreeGrafter"/>
</dbReference>
<dbReference type="GO" id="GO:0006412">
    <property type="term" value="P:translation"/>
    <property type="evidence" value="ECO:0007669"/>
    <property type="project" value="InterPro"/>
</dbReference>
<dbReference type="Pfam" id="PF01250">
    <property type="entry name" value="Ribosomal_S6"/>
    <property type="match status" value="1"/>
</dbReference>
<dbReference type="InterPro" id="IPR035980">
    <property type="entry name" value="Ribosomal_bS6_sf"/>
</dbReference>
<evidence type="ECO:0000313" key="2">
    <source>
        <dbReference type="EMBL" id="POY74308.1"/>
    </source>
</evidence>
<evidence type="ECO:0008006" key="4">
    <source>
        <dbReference type="Google" id="ProtNLM"/>
    </source>
</evidence>
<keyword evidence="3" id="KW-1185">Reference proteome</keyword>
<dbReference type="GO" id="GO:0003735">
    <property type="term" value="F:structural constituent of ribosome"/>
    <property type="evidence" value="ECO:0007669"/>
    <property type="project" value="InterPro"/>
</dbReference>
<dbReference type="PANTHER" id="PTHR21011:SF1">
    <property type="entry name" value="SMALL RIBOSOMAL SUBUNIT PROTEIN BS6M"/>
    <property type="match status" value="1"/>
</dbReference>
<dbReference type="SUPFAM" id="SSF54995">
    <property type="entry name" value="Ribosomal protein S6"/>
    <property type="match status" value="1"/>
</dbReference>
<dbReference type="Gene3D" id="3.30.70.60">
    <property type="match status" value="1"/>
</dbReference>
<sequence length="176" mass="18972">MPLYELVCVAKHHSSLSPLQTLIRTSSALISDNGGVVRHLDHWGTRNLPQRMKVGKRRGGGGGAGEDAVSSTGDYFTLRFDCNPPTLQTLTSRLRLDPSVLRFTTLKIGSTLDQIANAPRARGENRTVKFGRDAPPVASLAAAQGGDAASGLDAARETMMSRTTQAQTTRRAWDEL</sequence>
<dbReference type="EMBL" id="PJQD01000025">
    <property type="protein sequence ID" value="POY74308.1"/>
    <property type="molecule type" value="Genomic_DNA"/>
</dbReference>
<protein>
    <recommendedName>
        <fullName evidence="4">Ribosomal protein S6</fullName>
    </recommendedName>
</protein>
<dbReference type="InterPro" id="IPR014717">
    <property type="entry name" value="Transl_elong_EF1B/ribsomal_bS6"/>
</dbReference>
<organism evidence="2 3">
    <name type="scientific">Rhodotorula taiwanensis</name>
    <dbReference type="NCBI Taxonomy" id="741276"/>
    <lineage>
        <taxon>Eukaryota</taxon>
        <taxon>Fungi</taxon>
        <taxon>Dikarya</taxon>
        <taxon>Basidiomycota</taxon>
        <taxon>Pucciniomycotina</taxon>
        <taxon>Microbotryomycetes</taxon>
        <taxon>Sporidiobolales</taxon>
        <taxon>Sporidiobolaceae</taxon>
        <taxon>Rhodotorula</taxon>
    </lineage>
</organism>
<dbReference type="GO" id="GO:0005763">
    <property type="term" value="C:mitochondrial small ribosomal subunit"/>
    <property type="evidence" value="ECO:0007669"/>
    <property type="project" value="TreeGrafter"/>
</dbReference>
<dbReference type="InterPro" id="IPR000529">
    <property type="entry name" value="Ribosomal_bS6"/>
</dbReference>
<dbReference type="CDD" id="cd15465">
    <property type="entry name" value="bS6_mito"/>
    <property type="match status" value="1"/>
</dbReference>
<evidence type="ECO:0000256" key="1">
    <source>
        <dbReference type="ARBA" id="ARBA00009512"/>
    </source>
</evidence>
<proteinExistence type="inferred from homology"/>
<comment type="caution">
    <text evidence="2">The sequence shown here is derived from an EMBL/GenBank/DDBJ whole genome shotgun (WGS) entry which is preliminary data.</text>
</comment>
<accession>A0A2S5BC18</accession>
<dbReference type="OrthoDB" id="10259681at2759"/>
<dbReference type="STRING" id="741276.A0A2S5BC18"/>
<dbReference type="AlphaFoldDB" id="A0A2S5BC18"/>
<reference evidence="2 3" key="1">
    <citation type="journal article" date="2018" name="Front. Microbiol.">
        <title>Prospects for Fungal Bioremediation of Acidic Radioactive Waste Sites: Characterization and Genome Sequence of Rhodotorula taiwanensis MD1149.</title>
        <authorList>
            <person name="Tkavc R."/>
            <person name="Matrosova V.Y."/>
            <person name="Grichenko O.E."/>
            <person name="Gostincar C."/>
            <person name="Volpe R.P."/>
            <person name="Klimenkova P."/>
            <person name="Gaidamakova E.K."/>
            <person name="Zhou C.E."/>
            <person name="Stewart B.J."/>
            <person name="Lyman M.G."/>
            <person name="Malfatti S.A."/>
            <person name="Rubinfeld B."/>
            <person name="Courtot M."/>
            <person name="Singh J."/>
            <person name="Dalgard C.L."/>
            <person name="Hamilton T."/>
            <person name="Frey K.G."/>
            <person name="Gunde-Cimerman N."/>
            <person name="Dugan L."/>
            <person name="Daly M.J."/>
        </authorList>
    </citation>
    <scope>NUCLEOTIDE SEQUENCE [LARGE SCALE GENOMIC DNA]</scope>
    <source>
        <strain evidence="2 3">MD1149</strain>
    </source>
</reference>
<gene>
    <name evidence="2" type="ORF">BMF94_2502</name>
</gene>
<dbReference type="Proteomes" id="UP000237144">
    <property type="component" value="Unassembled WGS sequence"/>
</dbReference>
<evidence type="ECO:0000313" key="3">
    <source>
        <dbReference type="Proteomes" id="UP000237144"/>
    </source>
</evidence>